<evidence type="ECO:0000313" key="2">
    <source>
        <dbReference type="EMBL" id="EYC36512.1"/>
    </source>
</evidence>
<reference evidence="3" key="1">
    <citation type="journal article" date="2015" name="Nat. Genet.">
        <title>The genome and transcriptome of the zoonotic hookworm Ancylostoma ceylanicum identify infection-specific gene families.</title>
        <authorList>
            <person name="Schwarz E.M."/>
            <person name="Hu Y."/>
            <person name="Antoshechkin I."/>
            <person name="Miller M.M."/>
            <person name="Sternberg P.W."/>
            <person name="Aroian R.V."/>
        </authorList>
    </citation>
    <scope>NUCLEOTIDE SEQUENCE</scope>
    <source>
        <strain evidence="3">HY135</strain>
    </source>
</reference>
<comment type="caution">
    <text evidence="2">The sequence shown here is derived from an EMBL/GenBank/DDBJ whole genome shotgun (WGS) entry which is preliminary data.</text>
</comment>
<evidence type="ECO:0000313" key="3">
    <source>
        <dbReference type="Proteomes" id="UP000024635"/>
    </source>
</evidence>
<dbReference type="InterPro" id="IPR009878">
    <property type="entry name" value="Phlebovirus_G2_fusion"/>
</dbReference>
<organism evidence="2 3">
    <name type="scientific">Ancylostoma ceylanicum</name>
    <dbReference type="NCBI Taxonomy" id="53326"/>
    <lineage>
        <taxon>Eukaryota</taxon>
        <taxon>Metazoa</taxon>
        <taxon>Ecdysozoa</taxon>
        <taxon>Nematoda</taxon>
        <taxon>Chromadorea</taxon>
        <taxon>Rhabditida</taxon>
        <taxon>Rhabditina</taxon>
        <taxon>Rhabditomorpha</taxon>
        <taxon>Strongyloidea</taxon>
        <taxon>Ancylostomatidae</taxon>
        <taxon>Ancylostomatinae</taxon>
        <taxon>Ancylostoma</taxon>
    </lineage>
</organism>
<sequence length="267" mass="30139">MSVYSYIDVQQQCVHQNGRIPHMPLHHGEQNHTERTPSHACFRIRHDNKTIGSLEVKLQHVILQCNPEVLFYTRDASIITESAKRSHFAGSCSSDTCAHTSTRSYVPELHNTYEFLGISRCTSSWRSVGCGCLLPIPGCLFSRSFAKPRNEKVYEIFNCTTWEESAIMKYTYTGAKGKEETNIVRVEAQTTHEEEDGNITVEFIRSPNVPLSSTVFLRAVNSRSQETSIVDTNDVFALRCSTMDSARNLSLCHIEDTCFPTDTEANC</sequence>
<dbReference type="Pfam" id="PF07245">
    <property type="entry name" value="Phlebovirus_G2"/>
    <property type="match status" value="1"/>
</dbReference>
<protein>
    <recommendedName>
        <fullName evidence="1">Phlebovirus glycoprotein G2 fusion domain-containing protein</fullName>
    </recommendedName>
</protein>
<evidence type="ECO:0000259" key="1">
    <source>
        <dbReference type="Pfam" id="PF07245"/>
    </source>
</evidence>
<dbReference type="EMBL" id="JARK01000489">
    <property type="protein sequence ID" value="EYC36512.1"/>
    <property type="molecule type" value="Genomic_DNA"/>
</dbReference>
<accession>A0A016WB62</accession>
<proteinExistence type="predicted"/>
<dbReference type="STRING" id="53326.A0A016WB62"/>
<keyword evidence="3" id="KW-1185">Reference proteome</keyword>
<gene>
    <name evidence="2" type="primary">Acey_s0889.g2881</name>
    <name evidence="2" type="ORF">Y032_0889g2881</name>
</gene>
<dbReference type="Proteomes" id="UP000024635">
    <property type="component" value="Unassembled WGS sequence"/>
</dbReference>
<name>A0A016WB62_9BILA</name>
<dbReference type="AlphaFoldDB" id="A0A016WB62"/>
<dbReference type="OrthoDB" id="5825988at2759"/>
<feature type="domain" description="Phlebovirus glycoprotein G2 fusion" evidence="1">
    <location>
        <begin position="10"/>
        <end position="267"/>
    </location>
</feature>